<dbReference type="Proteomes" id="UP000546257">
    <property type="component" value="Unassembled WGS sequence"/>
</dbReference>
<evidence type="ECO:0000256" key="8">
    <source>
        <dbReference type="ARBA" id="ARBA00023136"/>
    </source>
</evidence>
<dbReference type="RefSeq" id="WP_185192983.1">
    <property type="nucleotide sequence ID" value="NZ_JACKXD010000003.1"/>
</dbReference>
<proteinExistence type="predicted"/>
<organism evidence="12 13">
    <name type="scientific">Halobellus ruber</name>
    <dbReference type="NCBI Taxonomy" id="2761102"/>
    <lineage>
        <taxon>Archaea</taxon>
        <taxon>Methanobacteriati</taxon>
        <taxon>Methanobacteriota</taxon>
        <taxon>Stenosarchaea group</taxon>
        <taxon>Halobacteria</taxon>
        <taxon>Halobacteriales</taxon>
        <taxon>Haloferacaceae</taxon>
        <taxon>Halobellus</taxon>
    </lineage>
</organism>
<dbReference type="GO" id="GO:0016887">
    <property type="term" value="F:ATP hydrolysis activity"/>
    <property type="evidence" value="ECO:0007669"/>
    <property type="project" value="InterPro"/>
</dbReference>
<evidence type="ECO:0000256" key="3">
    <source>
        <dbReference type="ARBA" id="ARBA00022475"/>
    </source>
</evidence>
<evidence type="ECO:0000259" key="10">
    <source>
        <dbReference type="PROSITE" id="PS50893"/>
    </source>
</evidence>
<dbReference type="GO" id="GO:0005886">
    <property type="term" value="C:plasma membrane"/>
    <property type="evidence" value="ECO:0007669"/>
    <property type="project" value="UniProtKB-SubCell"/>
</dbReference>
<protein>
    <submittedName>
        <fullName evidence="12">ABC transporter ATP-binding protein</fullName>
    </submittedName>
</protein>
<dbReference type="Pfam" id="PF00005">
    <property type="entry name" value="ABC_tran"/>
    <property type="match status" value="1"/>
</dbReference>
<dbReference type="AlphaFoldDB" id="A0A7J9SJA6"/>
<dbReference type="EMBL" id="JACKXD010000003">
    <property type="protein sequence ID" value="MBB6646622.1"/>
    <property type="molecule type" value="Genomic_DNA"/>
</dbReference>
<feature type="transmembrane region" description="Helical" evidence="9">
    <location>
        <begin position="268"/>
        <end position="286"/>
    </location>
</feature>
<evidence type="ECO:0000259" key="11">
    <source>
        <dbReference type="PROSITE" id="PS50929"/>
    </source>
</evidence>
<dbReference type="PANTHER" id="PTHR24221">
    <property type="entry name" value="ATP-BINDING CASSETTE SUB-FAMILY B"/>
    <property type="match status" value="1"/>
</dbReference>
<name>A0A7J9SJA6_9EURY</name>
<comment type="subcellular location">
    <subcellularLocation>
        <location evidence="1">Cell membrane</location>
        <topology evidence="1">Multi-pass membrane protein</topology>
    </subcellularLocation>
</comment>
<reference evidence="12 13" key="1">
    <citation type="submission" date="2020-08" db="EMBL/GenBank/DDBJ databases">
        <authorList>
            <person name="Seo M.-J."/>
        </authorList>
    </citation>
    <scope>NUCLEOTIDE SEQUENCE [LARGE SCALE GENOMIC DNA]</scope>
    <source>
        <strain evidence="12 13">MBLA0160</strain>
    </source>
</reference>
<dbReference type="PANTHER" id="PTHR24221:SF654">
    <property type="entry name" value="ATP-BINDING CASSETTE SUB-FAMILY B MEMBER 6"/>
    <property type="match status" value="1"/>
</dbReference>
<evidence type="ECO:0000256" key="5">
    <source>
        <dbReference type="ARBA" id="ARBA00022741"/>
    </source>
</evidence>
<keyword evidence="4 9" id="KW-0812">Transmembrane</keyword>
<dbReference type="SMART" id="SM00382">
    <property type="entry name" value="AAA"/>
    <property type="match status" value="1"/>
</dbReference>
<feature type="transmembrane region" description="Helical" evidence="9">
    <location>
        <begin position="21"/>
        <end position="48"/>
    </location>
</feature>
<dbReference type="FunFam" id="3.40.50.300:FF:000221">
    <property type="entry name" value="Multidrug ABC transporter ATP-binding protein"/>
    <property type="match status" value="1"/>
</dbReference>
<keyword evidence="7 9" id="KW-1133">Transmembrane helix</keyword>
<evidence type="ECO:0000256" key="6">
    <source>
        <dbReference type="ARBA" id="ARBA00022840"/>
    </source>
</evidence>
<keyword evidence="2" id="KW-0813">Transport</keyword>
<evidence type="ECO:0000256" key="9">
    <source>
        <dbReference type="SAM" id="Phobius"/>
    </source>
</evidence>
<evidence type="ECO:0000256" key="1">
    <source>
        <dbReference type="ARBA" id="ARBA00004651"/>
    </source>
</evidence>
<evidence type="ECO:0000256" key="7">
    <source>
        <dbReference type="ARBA" id="ARBA00022989"/>
    </source>
</evidence>
<dbReference type="InterPro" id="IPR011527">
    <property type="entry name" value="ABC1_TM_dom"/>
</dbReference>
<dbReference type="GO" id="GO:0005524">
    <property type="term" value="F:ATP binding"/>
    <property type="evidence" value="ECO:0007669"/>
    <property type="project" value="UniProtKB-KW"/>
</dbReference>
<dbReference type="InterPro" id="IPR039421">
    <property type="entry name" value="Type_1_exporter"/>
</dbReference>
<dbReference type="SUPFAM" id="SSF52540">
    <property type="entry name" value="P-loop containing nucleoside triphosphate hydrolases"/>
    <property type="match status" value="1"/>
</dbReference>
<gene>
    <name evidence="12" type="ORF">H5V44_10050</name>
</gene>
<evidence type="ECO:0000256" key="2">
    <source>
        <dbReference type="ARBA" id="ARBA00022448"/>
    </source>
</evidence>
<dbReference type="GO" id="GO:0140359">
    <property type="term" value="F:ABC-type transporter activity"/>
    <property type="evidence" value="ECO:0007669"/>
    <property type="project" value="InterPro"/>
</dbReference>
<dbReference type="PROSITE" id="PS50929">
    <property type="entry name" value="ABC_TM1F"/>
    <property type="match status" value="1"/>
</dbReference>
<keyword evidence="5" id="KW-0547">Nucleotide-binding</keyword>
<dbReference type="InterPro" id="IPR036640">
    <property type="entry name" value="ABC1_TM_sf"/>
</dbReference>
<comment type="caution">
    <text evidence="12">The sequence shown here is derived from an EMBL/GenBank/DDBJ whole genome shotgun (WGS) entry which is preliminary data.</text>
</comment>
<feature type="domain" description="ABC transporter" evidence="10">
    <location>
        <begin position="357"/>
        <end position="590"/>
    </location>
</feature>
<sequence>MTATTREKLGAVREVIQFRPGLEAVIVVLSLGTALLEGVGVGFILPIVEVAQSSGSLSEADGILRVFVRAYSVLGVPFTLETLIIGIAGVMTVRFGLSFLTAWLRAILGFEYQRELRQQLYEALLYGPVEYIDRSGSDDLLNSIITETVMAASVVTSMVRIANITLRGLIYLGIATYLSPRLTAVAVVTLGLSTGLVRYVIEPAYDVGEEIASVNDTVQTIAQAGIQGIHDVRLFNRESRFADRMRSALDKRVSVGARMKRNEAALGNVNQLLNALVIFGLVYAAFRFTPLSLAEISVFLFAVFRLSPVINQINTAVYTLDGQLPHLIRIRSKVQELDELRSAAETGSEPVSSVERVAFDDVSFAYDDDQVLDGVSFEVARGEKIAFVGPSGAGKSTIVSLLGRLRSPDAGRIRADGTPIDAFDVEQWRERVAVVRQDPFLFDDTLEANVKVGNQDASRRDVEWACRIARVTEFLPELPDGYETELGENGVRLSGGQRQRVAIARAVLKDADVLVLDEATSDLDSNIEQEVYRGLRDLEGQRATIAIAHDLSTVSDADRIYTLVDGSITEVGTHSQLLERDGTYADLYATQT</sequence>
<feature type="domain" description="ABC transmembrane type-1" evidence="11">
    <location>
        <begin position="24"/>
        <end position="322"/>
    </location>
</feature>
<dbReference type="Pfam" id="PF00664">
    <property type="entry name" value="ABC_membrane"/>
    <property type="match status" value="1"/>
</dbReference>
<dbReference type="Gene3D" id="1.20.1560.10">
    <property type="entry name" value="ABC transporter type 1, transmembrane domain"/>
    <property type="match status" value="1"/>
</dbReference>
<dbReference type="PROSITE" id="PS00211">
    <property type="entry name" value="ABC_TRANSPORTER_1"/>
    <property type="match status" value="1"/>
</dbReference>
<dbReference type="InterPro" id="IPR017871">
    <property type="entry name" value="ABC_transporter-like_CS"/>
</dbReference>
<dbReference type="InterPro" id="IPR003439">
    <property type="entry name" value="ABC_transporter-like_ATP-bd"/>
</dbReference>
<accession>A0A7J9SJA6</accession>
<keyword evidence="8 9" id="KW-0472">Membrane</keyword>
<dbReference type="InterPro" id="IPR003593">
    <property type="entry name" value="AAA+_ATPase"/>
</dbReference>
<keyword evidence="6 12" id="KW-0067">ATP-binding</keyword>
<evidence type="ECO:0000256" key="4">
    <source>
        <dbReference type="ARBA" id="ARBA00022692"/>
    </source>
</evidence>
<dbReference type="SUPFAM" id="SSF90123">
    <property type="entry name" value="ABC transporter transmembrane region"/>
    <property type="match status" value="1"/>
</dbReference>
<evidence type="ECO:0000313" key="12">
    <source>
        <dbReference type="EMBL" id="MBB6646622.1"/>
    </source>
</evidence>
<dbReference type="PROSITE" id="PS50893">
    <property type="entry name" value="ABC_TRANSPORTER_2"/>
    <property type="match status" value="1"/>
</dbReference>
<dbReference type="InterPro" id="IPR027417">
    <property type="entry name" value="P-loop_NTPase"/>
</dbReference>
<evidence type="ECO:0000313" key="13">
    <source>
        <dbReference type="Proteomes" id="UP000546257"/>
    </source>
</evidence>
<dbReference type="Gene3D" id="3.40.50.300">
    <property type="entry name" value="P-loop containing nucleotide triphosphate hydrolases"/>
    <property type="match status" value="1"/>
</dbReference>
<keyword evidence="13" id="KW-1185">Reference proteome</keyword>
<keyword evidence="3" id="KW-1003">Cell membrane</keyword>
<feature type="transmembrane region" description="Helical" evidence="9">
    <location>
        <begin position="83"/>
        <end position="108"/>
    </location>
</feature>
<dbReference type="GO" id="GO:0034040">
    <property type="term" value="F:ATPase-coupled lipid transmembrane transporter activity"/>
    <property type="evidence" value="ECO:0007669"/>
    <property type="project" value="TreeGrafter"/>
</dbReference>